<dbReference type="Pfam" id="PF13560">
    <property type="entry name" value="HTH_31"/>
    <property type="match status" value="1"/>
</dbReference>
<dbReference type="GO" id="GO:0003677">
    <property type="term" value="F:DNA binding"/>
    <property type="evidence" value="ECO:0007669"/>
    <property type="project" value="UniProtKB-KW"/>
</dbReference>
<evidence type="ECO:0000313" key="3">
    <source>
        <dbReference type="EMBL" id="SDK05719.1"/>
    </source>
</evidence>
<dbReference type="CDD" id="cd00093">
    <property type="entry name" value="HTH_XRE"/>
    <property type="match status" value="1"/>
</dbReference>
<dbReference type="RefSeq" id="WP_176929586.1">
    <property type="nucleotide sequence ID" value="NZ_FNET01000004.1"/>
</dbReference>
<dbReference type="GO" id="GO:0005829">
    <property type="term" value="C:cytosol"/>
    <property type="evidence" value="ECO:0007669"/>
    <property type="project" value="TreeGrafter"/>
</dbReference>
<dbReference type="EMBL" id="FNET01000004">
    <property type="protein sequence ID" value="SDK05719.1"/>
    <property type="molecule type" value="Genomic_DNA"/>
</dbReference>
<feature type="domain" description="HTH cro/C1-type" evidence="2">
    <location>
        <begin position="10"/>
        <end position="66"/>
    </location>
</feature>
<dbReference type="InterPro" id="IPR001387">
    <property type="entry name" value="Cro/C1-type_HTH"/>
</dbReference>
<keyword evidence="1" id="KW-0238">DNA-binding</keyword>
<organism evidence="3 4">
    <name type="scientific">Lentzea albidocapillata subsp. violacea</name>
    <dbReference type="NCBI Taxonomy" id="128104"/>
    <lineage>
        <taxon>Bacteria</taxon>
        <taxon>Bacillati</taxon>
        <taxon>Actinomycetota</taxon>
        <taxon>Actinomycetes</taxon>
        <taxon>Pseudonocardiales</taxon>
        <taxon>Pseudonocardiaceae</taxon>
        <taxon>Lentzea</taxon>
    </lineage>
</organism>
<proteinExistence type="predicted"/>
<dbReference type="SUPFAM" id="SSF47413">
    <property type="entry name" value="lambda repressor-like DNA-binding domains"/>
    <property type="match status" value="1"/>
</dbReference>
<name>A0A1G8YS87_9PSEU</name>
<dbReference type="Proteomes" id="UP000199682">
    <property type="component" value="Unassembled WGS sequence"/>
</dbReference>
<evidence type="ECO:0000259" key="2">
    <source>
        <dbReference type="PROSITE" id="PS50943"/>
    </source>
</evidence>
<sequence>MPNEPIGPRLRALRQASGRTVASVAADAGLSVPYIANLENGRGNPTTNALGRLASALGTELSIGFSSDQPATAGPAPQSVVKLSRSKRFRATAAALAEKSGQDPQDVAARLISACVLLTEALGQEASEHDWWRVLDALVLIAEHPA</sequence>
<dbReference type="Gene3D" id="1.10.260.40">
    <property type="entry name" value="lambda repressor-like DNA-binding domains"/>
    <property type="match status" value="1"/>
</dbReference>
<dbReference type="SMART" id="SM00530">
    <property type="entry name" value="HTH_XRE"/>
    <property type="match status" value="1"/>
</dbReference>
<accession>A0A1G8YS87</accession>
<dbReference type="AlphaFoldDB" id="A0A1G8YS87"/>
<evidence type="ECO:0000256" key="1">
    <source>
        <dbReference type="ARBA" id="ARBA00023125"/>
    </source>
</evidence>
<protein>
    <submittedName>
        <fullName evidence="3">Helix-turn-helix domain-containing protein</fullName>
    </submittedName>
</protein>
<dbReference type="PROSITE" id="PS50943">
    <property type="entry name" value="HTH_CROC1"/>
    <property type="match status" value="1"/>
</dbReference>
<dbReference type="GO" id="GO:0003700">
    <property type="term" value="F:DNA-binding transcription factor activity"/>
    <property type="evidence" value="ECO:0007669"/>
    <property type="project" value="TreeGrafter"/>
</dbReference>
<dbReference type="InterPro" id="IPR050807">
    <property type="entry name" value="TransReg_Diox_bact_type"/>
</dbReference>
<dbReference type="PANTHER" id="PTHR46797">
    <property type="entry name" value="HTH-TYPE TRANSCRIPTIONAL REGULATOR"/>
    <property type="match status" value="1"/>
</dbReference>
<dbReference type="PANTHER" id="PTHR46797:SF2">
    <property type="entry name" value="TRANSCRIPTIONAL REGULATOR"/>
    <property type="match status" value="1"/>
</dbReference>
<gene>
    <name evidence="3" type="ORF">SAMN04488074_104140</name>
</gene>
<evidence type="ECO:0000313" key="4">
    <source>
        <dbReference type="Proteomes" id="UP000199682"/>
    </source>
</evidence>
<dbReference type="InterPro" id="IPR010982">
    <property type="entry name" value="Lambda_DNA-bd_dom_sf"/>
</dbReference>
<reference evidence="4" key="1">
    <citation type="submission" date="2016-10" db="EMBL/GenBank/DDBJ databases">
        <authorList>
            <person name="Varghese N."/>
            <person name="Submissions S."/>
        </authorList>
    </citation>
    <scope>NUCLEOTIDE SEQUENCE [LARGE SCALE GENOMIC DNA]</scope>
    <source>
        <strain evidence="4">DSM 44796</strain>
    </source>
</reference>